<feature type="domain" description="HTH cro/C1-type" evidence="2">
    <location>
        <begin position="11"/>
        <end position="65"/>
    </location>
</feature>
<dbReference type="OrthoDB" id="9792093at2"/>
<accession>A0A0K6IKC1</accession>
<evidence type="ECO:0000313" key="4">
    <source>
        <dbReference type="Proteomes" id="UP000182769"/>
    </source>
</evidence>
<dbReference type="PANTHER" id="PTHR46797:SF10">
    <property type="entry name" value="BLR1115 PROTEIN"/>
    <property type="match status" value="1"/>
</dbReference>
<evidence type="ECO:0000259" key="2">
    <source>
        <dbReference type="PROSITE" id="PS50943"/>
    </source>
</evidence>
<dbReference type="SUPFAM" id="SSF47413">
    <property type="entry name" value="lambda repressor-like DNA-binding domains"/>
    <property type="match status" value="1"/>
</dbReference>
<protein>
    <submittedName>
        <fullName evidence="3">Transcriptional regulator, contains XRE-family HTH domain</fullName>
    </submittedName>
</protein>
<name>A0A0K6IKC1_9GAMM</name>
<organism evidence="3 4">
    <name type="scientific">Marinomonas fungiae</name>
    <dbReference type="NCBI Taxonomy" id="1137284"/>
    <lineage>
        <taxon>Bacteria</taxon>
        <taxon>Pseudomonadati</taxon>
        <taxon>Pseudomonadota</taxon>
        <taxon>Gammaproteobacteria</taxon>
        <taxon>Oceanospirillales</taxon>
        <taxon>Oceanospirillaceae</taxon>
        <taxon>Marinomonas</taxon>
    </lineage>
</organism>
<evidence type="ECO:0000313" key="3">
    <source>
        <dbReference type="EMBL" id="CUB03531.1"/>
    </source>
</evidence>
<sequence>MNVDKLIASKIKASRKRLHLTLDALAERSGISRSMISLIERGQSSPTAAVLNRLTDALGMSLPELFSDQLADNVAAPHCHSSLGEQKTWKDPESGYIRRQLTPRNAFSTVELTEITFPAKQRVTFDNMLRNIEIHQQVWMLAGEIIISDDESSWHLKQGDCLVFKQKEHTIFSNPSEVEARYLIALTSLPNT</sequence>
<dbReference type="SMART" id="SM00530">
    <property type="entry name" value="HTH_XRE"/>
    <property type="match status" value="1"/>
</dbReference>
<dbReference type="EMBL" id="CYHG01000003">
    <property type="protein sequence ID" value="CUB03531.1"/>
    <property type="molecule type" value="Genomic_DNA"/>
</dbReference>
<dbReference type="InterPro" id="IPR050807">
    <property type="entry name" value="TransReg_Diox_bact_type"/>
</dbReference>
<reference evidence="4" key="1">
    <citation type="submission" date="2015-08" db="EMBL/GenBank/DDBJ databases">
        <authorList>
            <person name="Varghese N."/>
        </authorList>
    </citation>
    <scope>NUCLEOTIDE SEQUENCE [LARGE SCALE GENOMIC DNA]</scope>
    <source>
        <strain evidence="4">JCM 18476</strain>
    </source>
</reference>
<dbReference type="InterPro" id="IPR001387">
    <property type="entry name" value="Cro/C1-type_HTH"/>
</dbReference>
<dbReference type="InterPro" id="IPR011051">
    <property type="entry name" value="RmlC_Cupin_sf"/>
</dbReference>
<dbReference type="Pfam" id="PF01381">
    <property type="entry name" value="HTH_3"/>
    <property type="match status" value="1"/>
</dbReference>
<dbReference type="InterPro" id="IPR014710">
    <property type="entry name" value="RmlC-like_jellyroll"/>
</dbReference>
<dbReference type="CDD" id="cd00093">
    <property type="entry name" value="HTH_XRE"/>
    <property type="match status" value="1"/>
</dbReference>
<dbReference type="CDD" id="cd02209">
    <property type="entry name" value="cupin_XRE_C"/>
    <property type="match status" value="1"/>
</dbReference>
<dbReference type="GO" id="GO:0005829">
    <property type="term" value="C:cytosol"/>
    <property type="evidence" value="ECO:0007669"/>
    <property type="project" value="TreeGrafter"/>
</dbReference>
<dbReference type="InterPro" id="IPR010982">
    <property type="entry name" value="Lambda_DNA-bd_dom_sf"/>
</dbReference>
<dbReference type="Gene3D" id="1.10.260.40">
    <property type="entry name" value="lambda repressor-like DNA-binding domains"/>
    <property type="match status" value="1"/>
</dbReference>
<dbReference type="GO" id="GO:0003700">
    <property type="term" value="F:DNA-binding transcription factor activity"/>
    <property type="evidence" value="ECO:0007669"/>
    <property type="project" value="TreeGrafter"/>
</dbReference>
<dbReference type="Proteomes" id="UP000182769">
    <property type="component" value="Unassembled WGS sequence"/>
</dbReference>
<dbReference type="RefSeq" id="WP_055462539.1">
    <property type="nucleotide sequence ID" value="NZ_CYHG01000003.1"/>
</dbReference>
<proteinExistence type="predicted"/>
<gene>
    <name evidence="3" type="ORF">Ga0061065_103382</name>
</gene>
<dbReference type="Gene3D" id="2.60.120.10">
    <property type="entry name" value="Jelly Rolls"/>
    <property type="match status" value="1"/>
</dbReference>
<evidence type="ECO:0000256" key="1">
    <source>
        <dbReference type="ARBA" id="ARBA00023125"/>
    </source>
</evidence>
<dbReference type="PANTHER" id="PTHR46797">
    <property type="entry name" value="HTH-TYPE TRANSCRIPTIONAL REGULATOR"/>
    <property type="match status" value="1"/>
</dbReference>
<dbReference type="PROSITE" id="PS50943">
    <property type="entry name" value="HTH_CROC1"/>
    <property type="match status" value="1"/>
</dbReference>
<dbReference type="SUPFAM" id="SSF51182">
    <property type="entry name" value="RmlC-like cupins"/>
    <property type="match status" value="1"/>
</dbReference>
<dbReference type="STRING" id="1137284.GCA_001418205_01382"/>
<keyword evidence="1" id="KW-0238">DNA-binding</keyword>
<dbReference type="AlphaFoldDB" id="A0A0K6IKC1"/>
<dbReference type="GO" id="GO:0003677">
    <property type="term" value="F:DNA binding"/>
    <property type="evidence" value="ECO:0007669"/>
    <property type="project" value="UniProtKB-KW"/>
</dbReference>
<keyword evidence="4" id="KW-1185">Reference proteome</keyword>